<dbReference type="CDD" id="cd00200">
    <property type="entry name" value="WD40"/>
    <property type="match status" value="1"/>
</dbReference>
<dbReference type="Pfam" id="PF24883">
    <property type="entry name" value="NPHP3_N"/>
    <property type="match status" value="1"/>
</dbReference>
<keyword evidence="2" id="KW-0853">WD repeat</keyword>
<dbReference type="Pfam" id="PF00400">
    <property type="entry name" value="WD40"/>
    <property type="match status" value="4"/>
</dbReference>
<feature type="domain" description="Nephrocystin 3-like N-terminal" evidence="4">
    <location>
        <begin position="6"/>
        <end position="134"/>
    </location>
</feature>
<dbReference type="Proteomes" id="UP001313282">
    <property type="component" value="Unassembled WGS sequence"/>
</dbReference>
<feature type="region of interest" description="Disordered" evidence="3">
    <location>
        <begin position="510"/>
        <end position="556"/>
    </location>
</feature>
<evidence type="ECO:0000313" key="6">
    <source>
        <dbReference type="Proteomes" id="UP001313282"/>
    </source>
</evidence>
<dbReference type="SUPFAM" id="SSF50978">
    <property type="entry name" value="WD40 repeat-like"/>
    <property type="match status" value="1"/>
</dbReference>
<evidence type="ECO:0000259" key="4">
    <source>
        <dbReference type="Pfam" id="PF24883"/>
    </source>
</evidence>
<accession>A0AAN8RJ77</accession>
<feature type="compositionally biased region" description="Basic residues" evidence="3">
    <location>
        <begin position="526"/>
        <end position="535"/>
    </location>
</feature>
<dbReference type="InterPro" id="IPR056884">
    <property type="entry name" value="NPHP3-like_N"/>
</dbReference>
<feature type="compositionally biased region" description="Polar residues" evidence="3">
    <location>
        <begin position="538"/>
        <end position="556"/>
    </location>
</feature>
<protein>
    <recommendedName>
        <fullName evidence="4">Nephrocystin 3-like N-terminal domain-containing protein</fullName>
    </recommendedName>
</protein>
<dbReference type="PANTHER" id="PTHR10039">
    <property type="entry name" value="AMELOGENIN"/>
    <property type="match status" value="1"/>
</dbReference>
<keyword evidence="6" id="KW-1185">Reference proteome</keyword>
<dbReference type="PROSITE" id="PS50294">
    <property type="entry name" value="WD_REPEATS_REGION"/>
    <property type="match status" value="1"/>
</dbReference>
<reference evidence="5 6" key="1">
    <citation type="submission" date="2019-10" db="EMBL/GenBank/DDBJ databases">
        <authorList>
            <person name="Palmer J.M."/>
        </authorList>
    </citation>
    <scope>NUCLEOTIDE SEQUENCE [LARGE SCALE GENOMIC DNA]</scope>
    <source>
        <strain evidence="5 6">TWF718</strain>
    </source>
</reference>
<dbReference type="InterPro" id="IPR015943">
    <property type="entry name" value="WD40/YVTN_repeat-like_dom_sf"/>
</dbReference>
<dbReference type="Gene3D" id="2.130.10.10">
    <property type="entry name" value="YVTN repeat-like/Quinoprotein amine dehydrogenase"/>
    <property type="match status" value="2"/>
</dbReference>
<comment type="caution">
    <text evidence="5">The sequence shown here is derived from an EMBL/GenBank/DDBJ whole genome shotgun (WGS) entry which is preliminary data.</text>
</comment>
<feature type="repeat" description="WD" evidence="2">
    <location>
        <begin position="687"/>
        <end position="721"/>
    </location>
</feature>
<dbReference type="AlphaFoldDB" id="A0AAN8RJ77"/>
<gene>
    <name evidence="5" type="ORF">TWF718_002911</name>
</gene>
<evidence type="ECO:0000256" key="3">
    <source>
        <dbReference type="SAM" id="MobiDB-lite"/>
    </source>
</evidence>
<evidence type="ECO:0000256" key="2">
    <source>
        <dbReference type="PROSITE-ProRule" id="PRU00221"/>
    </source>
</evidence>
<evidence type="ECO:0000313" key="5">
    <source>
        <dbReference type="EMBL" id="KAK6330710.1"/>
    </source>
</evidence>
<dbReference type="SMART" id="SM00320">
    <property type="entry name" value="WD40"/>
    <property type="match status" value="5"/>
</dbReference>
<evidence type="ECO:0000256" key="1">
    <source>
        <dbReference type="ARBA" id="ARBA00022737"/>
    </source>
</evidence>
<dbReference type="InterPro" id="IPR036322">
    <property type="entry name" value="WD40_repeat_dom_sf"/>
</dbReference>
<proteinExistence type="predicted"/>
<dbReference type="PROSITE" id="PS50082">
    <property type="entry name" value="WD_REPEATS_2"/>
    <property type="match status" value="3"/>
</dbReference>
<keyword evidence="1" id="KW-0677">Repeat</keyword>
<sequence length="910" mass="102056">MTSIGLIEEFSRSAEDDTIVAYSFCQDTNYEVNTVEGIIKGLILSFIKQHAEAIKVLRPLWDAENECFREGTPEWQALWHILLQMLLQSKCSRVYLIIDALDECEKKDMADFLRGLVRTGLENPSKIKWLLTSRPLDSAWRELLTAPDQSLVSLELNFEKVAAGVAIYVTEKVADLDRRKQYGQTLRKRIEDELVDRAKGIYMWASLACKKLELVGPDEALAIIQDSPPGLVPFYDGALKQLSTGNSEVAKNCIRLLKVAALAYRMLHVEEVEGVSGLKLNLSGERLRSTIKILVDRCSSFLVLRADAYIDFVHQSARDYLCSQDARPILDADGAYGHREIVLSSLSYLSQKLKVNFANLPGFSAPAPKQIEDDWVCVHYAAVYWLDHLADLEETTLTQDHAFSDSGEFAVFCQTKLLQWLECVCLLIRLPQVLMKLHNIVQKYKKTTFPKYPFFLIFAVDTGVFLSEYDSSISIFPLQVYACAMAFTPQDSLLRGQNLENAPTWLGTLPQFDQEPLPLQNPPSRSSRRHRKRKPEHTWNQSWNPDVATSQSQRQQPLDVHKVVRFSPDGKQAASRAFDDKTIVTLWDTTTGKIQKVLRGHKHPVKALAYSPDGKLVASASEDIKLWDTESGELRSTLGNDSDLYIRAVVFSADGKQIFSASDYGNIQIWDLTNGELKKTIKAHFKLATVASSPDGNYIVSGSHDGHVKVWSAASGGIRKEFWAGFPVPTVAFSPDSKFIAAGDCRGSIYLWETPALYGIGKMFNVHLSGIASLVDAFTEKAIQSKYSDPINSIRFSDDGKYLITNIGQVPTRAMQARARVGHVVFNSIYDDFEHLGVRGSWLCYGTEKILRLQTEVVGRDPVASCDVKDDEMVMKLLGGRLLRAVIDREKLAMPLDELLNRSTDAEENS</sequence>
<feature type="repeat" description="WD" evidence="2">
    <location>
        <begin position="646"/>
        <end position="680"/>
    </location>
</feature>
<organism evidence="5 6">
    <name type="scientific">Orbilia javanica</name>
    <dbReference type="NCBI Taxonomy" id="47235"/>
    <lineage>
        <taxon>Eukaryota</taxon>
        <taxon>Fungi</taxon>
        <taxon>Dikarya</taxon>
        <taxon>Ascomycota</taxon>
        <taxon>Pezizomycotina</taxon>
        <taxon>Orbiliomycetes</taxon>
        <taxon>Orbiliales</taxon>
        <taxon>Orbiliaceae</taxon>
        <taxon>Orbilia</taxon>
    </lineage>
</organism>
<name>A0AAN8RJ77_9PEZI</name>
<feature type="repeat" description="WD" evidence="2">
    <location>
        <begin position="598"/>
        <end position="637"/>
    </location>
</feature>
<dbReference type="EMBL" id="JAVHNR010000011">
    <property type="protein sequence ID" value="KAK6330710.1"/>
    <property type="molecule type" value="Genomic_DNA"/>
</dbReference>
<dbReference type="InterPro" id="IPR001680">
    <property type="entry name" value="WD40_rpt"/>
</dbReference>